<dbReference type="Proteomes" id="UP001142592">
    <property type="component" value="Unassembled WGS sequence"/>
</dbReference>
<feature type="transmembrane region" description="Helical" evidence="1">
    <location>
        <begin position="12"/>
        <end position="31"/>
    </location>
</feature>
<organism evidence="2 3">
    <name type="scientific">Pedobacter agri</name>
    <dbReference type="NCBI Taxonomy" id="454586"/>
    <lineage>
        <taxon>Bacteria</taxon>
        <taxon>Pseudomonadati</taxon>
        <taxon>Bacteroidota</taxon>
        <taxon>Sphingobacteriia</taxon>
        <taxon>Sphingobacteriales</taxon>
        <taxon>Sphingobacteriaceae</taxon>
        <taxon>Pedobacter</taxon>
    </lineage>
</organism>
<evidence type="ECO:0000313" key="3">
    <source>
        <dbReference type="Proteomes" id="UP001142592"/>
    </source>
</evidence>
<evidence type="ECO:0000256" key="1">
    <source>
        <dbReference type="SAM" id="Phobius"/>
    </source>
</evidence>
<name>A0A9X3DHU1_9SPHI</name>
<comment type="caution">
    <text evidence="2">The sequence shown here is derived from an EMBL/GenBank/DDBJ whole genome shotgun (WGS) entry which is preliminary data.</text>
</comment>
<evidence type="ECO:0000313" key="2">
    <source>
        <dbReference type="EMBL" id="MCX3267500.1"/>
    </source>
</evidence>
<keyword evidence="1" id="KW-1133">Transmembrane helix</keyword>
<protein>
    <submittedName>
        <fullName evidence="2">Uncharacterized protein</fullName>
    </submittedName>
</protein>
<dbReference type="EMBL" id="JAPJUH010000008">
    <property type="protein sequence ID" value="MCX3267500.1"/>
    <property type="molecule type" value="Genomic_DNA"/>
</dbReference>
<keyword evidence="3" id="KW-1185">Reference proteome</keyword>
<dbReference type="AlphaFoldDB" id="A0A9X3DHU1"/>
<proteinExistence type="predicted"/>
<sequence>MTIKLNLHVPLIFVMCLLIHFLILFSNVSFAQAGRAHPKEKDLVTTISRFLGRNSSLNKLSLEDPYFAFNLKIKIIKRNNKSLVTNVEFSNSIGLQVFPTVQELKKLDYYSLIKETTKSTLIIPILILNNPSDSKNPRDMITGMTKNSLIGMTSDLFYPNLLQKHVTLFPVFIVNRLDIP</sequence>
<keyword evidence="1" id="KW-0472">Membrane</keyword>
<dbReference type="RefSeq" id="WP_010602280.1">
    <property type="nucleotide sequence ID" value="NZ_JAPJUH010000008.1"/>
</dbReference>
<reference evidence="2" key="1">
    <citation type="submission" date="2022-11" db="EMBL/GenBank/DDBJ databases">
        <authorList>
            <person name="Graham C."/>
            <person name="Newman J.D."/>
        </authorList>
    </citation>
    <scope>NUCLEOTIDE SEQUENCE</scope>
    <source>
        <strain evidence="2">DSM 19486</strain>
    </source>
</reference>
<accession>A0A9X3DHU1</accession>
<keyword evidence="1" id="KW-0812">Transmembrane</keyword>
<gene>
    <name evidence="2" type="ORF">OQZ29_22255</name>
</gene>